<protein>
    <recommendedName>
        <fullName evidence="1">AbiTii domain-containing protein</fullName>
    </recommendedName>
</protein>
<dbReference type="Proteomes" id="UP000273778">
    <property type="component" value="Chromosome"/>
</dbReference>
<evidence type="ECO:0000313" key="3">
    <source>
        <dbReference type="EMBL" id="RPA22591.1"/>
    </source>
</evidence>
<dbReference type="EMBL" id="CP034073">
    <property type="protein sequence ID" value="AZG34003.1"/>
    <property type="molecule type" value="Genomic_DNA"/>
</dbReference>
<proteinExistence type="predicted"/>
<dbReference type="Proteomes" id="UP000278855">
    <property type="component" value="Unassembled WGS sequence"/>
</dbReference>
<dbReference type="EMBL" id="RKKB01000033">
    <property type="protein sequence ID" value="RPA22591.1"/>
    <property type="molecule type" value="Genomic_DNA"/>
</dbReference>
<dbReference type="OrthoDB" id="766804at2"/>
<evidence type="ECO:0000313" key="5">
    <source>
        <dbReference type="Proteomes" id="UP000278855"/>
    </source>
</evidence>
<gene>
    <name evidence="3" type="ORF">EGC77_21420</name>
    <name evidence="2" type="ORF">EGC80_03015</name>
</gene>
<evidence type="ECO:0000313" key="2">
    <source>
        <dbReference type="EMBL" id="AZG34003.1"/>
    </source>
</evidence>
<dbReference type="KEGG" id="spsr:EGC80_03015"/>
<organism evidence="3 5">
    <name type="scientific">Shewanella psychromarinicola</name>
    <dbReference type="NCBI Taxonomy" id="2487742"/>
    <lineage>
        <taxon>Bacteria</taxon>
        <taxon>Pseudomonadati</taxon>
        <taxon>Pseudomonadota</taxon>
        <taxon>Gammaproteobacteria</taxon>
        <taxon>Alteromonadales</taxon>
        <taxon>Shewanellaceae</taxon>
        <taxon>Shewanella</taxon>
    </lineage>
</organism>
<reference evidence="5" key="2">
    <citation type="submission" date="2018-11" db="EMBL/GenBank/DDBJ databases">
        <title>Shewanella sp. R106.</title>
        <authorList>
            <person name="Hwang Y.J."/>
            <person name="Hwang C.Y."/>
        </authorList>
    </citation>
    <scope>NUCLEOTIDE SEQUENCE [LARGE SCALE GENOMIC DNA]</scope>
    <source>
        <strain evidence="5">R106</strain>
    </source>
</reference>
<dbReference type="Pfam" id="PF18864">
    <property type="entry name" value="AbiTii"/>
    <property type="match status" value="1"/>
</dbReference>
<sequence>MSSIILEIQADALNDNISIQSLLRKAYTVSIKLSIEESRQWIESEMNGYIAGSNVPLYRQIKGALRAFNPVRGLIPVQIDDDEIENSLSVFHFRQSVGEIESIIDKHGKGFSIPFTGEQLASLQNFMNSDFPFRLSYSATSLIPIVDSVRNTILQWALKLEQEGVTGENLSFSPDEVKRASMSTNINIANFQGVLGDVKDSELTQNLNLTITESNNFEQLAKYLTEHQIEKSDIANLKSAIEADGEPSASEQFGSKVSSWIGNMVSKAADGSWSISLATAANVLGVGISKFYGLS</sequence>
<reference evidence="3" key="3">
    <citation type="submission" date="2018-11" db="EMBL/GenBank/DDBJ databases">
        <authorList>
            <person name="Hwang Y.J."/>
            <person name="Hwang C.Y."/>
        </authorList>
    </citation>
    <scope>NUCLEOTIDE SEQUENCE</scope>
    <source>
        <strain evidence="3">R106</strain>
    </source>
</reference>
<keyword evidence="4" id="KW-1185">Reference proteome</keyword>
<dbReference type="InterPro" id="IPR041304">
    <property type="entry name" value="AbiTii"/>
</dbReference>
<name>A0A3N4DK52_9GAMM</name>
<feature type="domain" description="AbiTii" evidence="1">
    <location>
        <begin position="3"/>
        <end position="183"/>
    </location>
</feature>
<dbReference type="AlphaFoldDB" id="A0A3N4DK52"/>
<evidence type="ECO:0000259" key="1">
    <source>
        <dbReference type="Pfam" id="PF18864"/>
    </source>
</evidence>
<dbReference type="RefSeq" id="WP_124014230.1">
    <property type="nucleotide sequence ID" value="NZ_CP034073.1"/>
</dbReference>
<evidence type="ECO:0000313" key="4">
    <source>
        <dbReference type="Proteomes" id="UP000273778"/>
    </source>
</evidence>
<reference evidence="2 4" key="1">
    <citation type="submission" date="2018-11" db="EMBL/GenBank/DDBJ databases">
        <title>Shewanella sp. M2.</title>
        <authorList>
            <person name="Hwang Y.J."/>
            <person name="Hwang C.Y."/>
        </authorList>
    </citation>
    <scope>NUCLEOTIDE SEQUENCE [LARGE SCALE GENOMIC DNA]</scope>
    <source>
        <strain evidence="2 4">M2</strain>
    </source>
</reference>
<accession>A0A3N4DK52</accession>